<organism evidence="1">
    <name type="scientific">Fulvimarina pelagi</name>
    <dbReference type="NCBI Taxonomy" id="217511"/>
    <lineage>
        <taxon>Bacteria</taxon>
        <taxon>Pseudomonadati</taxon>
        <taxon>Pseudomonadota</taxon>
        <taxon>Alphaproteobacteria</taxon>
        <taxon>Hyphomicrobiales</taxon>
        <taxon>Aurantimonadaceae</taxon>
        <taxon>Fulvimarina</taxon>
    </lineage>
</organism>
<dbReference type="NCBIfam" id="NF041886">
    <property type="entry name" value="Rmf_CrpP_fam"/>
    <property type="match status" value="1"/>
</dbReference>
<proteinExistence type="predicted"/>
<reference evidence="1" key="1">
    <citation type="journal article" date="2015" name="Proc. Natl. Acad. Sci. U.S.A.">
        <title>Bacterial clade with the ribosomal RNA operon on a small plasmid rather than the chromosome.</title>
        <authorList>
            <person name="Anda M."/>
            <person name="Ohtsubo Y."/>
            <person name="Okubo T."/>
            <person name="Sugawara M."/>
            <person name="Nagata Y."/>
            <person name="Tsuda M."/>
            <person name="Minamisawa K."/>
            <person name="Mitsui H."/>
        </authorList>
    </citation>
    <scope>NUCLEOTIDE SEQUENCE</scope>
    <source>
        <strain evidence="1">DSM 15513</strain>
    </source>
</reference>
<name>A0A0P0ZA99_9HYPH</name>
<protein>
    <submittedName>
        <fullName evidence="1">Uncharacterized protein</fullName>
    </submittedName>
</protein>
<accession>A0A0P0ZA99</accession>
<evidence type="ECO:0000313" key="1">
    <source>
        <dbReference type="EMBL" id="BAT31114.1"/>
    </source>
</evidence>
<dbReference type="InterPro" id="IPR007040">
    <property type="entry name" value="Ribosome_modulation_factor"/>
</dbReference>
<dbReference type="EMBL" id="LC066397">
    <property type="protein sequence ID" value="BAT31114.1"/>
    <property type="molecule type" value="Genomic_DNA"/>
</dbReference>
<dbReference type="Pfam" id="PF04957">
    <property type="entry name" value="RMF"/>
    <property type="match status" value="1"/>
</dbReference>
<sequence length="112" mass="12531">MRLPWSSGCGKRRLLRLVVLLFEYGVINMRDEIQTRQARTPANTAGQPTLAEAIDRAKAERVFHQAGRAAFKTGKNEGACPYPGSSTRAQLWLLGFTEARDAEAAKLSNRWR</sequence>
<dbReference type="AlphaFoldDB" id="A0A0P0ZA99"/>